<dbReference type="SUPFAM" id="SSF52047">
    <property type="entry name" value="RNI-like"/>
    <property type="match status" value="1"/>
</dbReference>
<sequence>MHHLKTNAFCYHNVDGHRYALVHMPKLEVLDMSENPIEDDEIRVTLLIDTLSTLKRPLKPLSVADNDPTSAGLSG</sequence>
<dbReference type="AlphaFoldDB" id="A0A498JRS1"/>
<proteinExistence type="predicted"/>
<evidence type="ECO:0000313" key="2">
    <source>
        <dbReference type="Proteomes" id="UP000290289"/>
    </source>
</evidence>
<organism evidence="1 2">
    <name type="scientific">Malus domestica</name>
    <name type="common">Apple</name>
    <name type="synonym">Pyrus malus</name>
    <dbReference type="NCBI Taxonomy" id="3750"/>
    <lineage>
        <taxon>Eukaryota</taxon>
        <taxon>Viridiplantae</taxon>
        <taxon>Streptophyta</taxon>
        <taxon>Embryophyta</taxon>
        <taxon>Tracheophyta</taxon>
        <taxon>Spermatophyta</taxon>
        <taxon>Magnoliopsida</taxon>
        <taxon>eudicotyledons</taxon>
        <taxon>Gunneridae</taxon>
        <taxon>Pentapetalae</taxon>
        <taxon>rosids</taxon>
        <taxon>fabids</taxon>
        <taxon>Rosales</taxon>
        <taxon>Rosaceae</taxon>
        <taxon>Amygdaloideae</taxon>
        <taxon>Maleae</taxon>
        <taxon>Malus</taxon>
    </lineage>
</organism>
<dbReference type="PANTHER" id="PTHR47818:SF2">
    <property type="entry name" value="F-BOX DOMAIN-CONTAINING PROTEIN"/>
    <property type="match status" value="1"/>
</dbReference>
<name>A0A498JRS1_MALDO</name>
<accession>A0A498JRS1</accession>
<keyword evidence="2" id="KW-1185">Reference proteome</keyword>
<gene>
    <name evidence="1" type="ORF">DVH24_010465</name>
</gene>
<dbReference type="EMBL" id="RDQH01000331">
    <property type="protein sequence ID" value="RXH98140.1"/>
    <property type="molecule type" value="Genomic_DNA"/>
</dbReference>
<dbReference type="PANTHER" id="PTHR47818">
    <property type="entry name" value="RNI-LIKE SUPERFAMILY PROTEIN"/>
    <property type="match status" value="1"/>
</dbReference>
<dbReference type="STRING" id="3750.A0A498JRS1"/>
<comment type="caution">
    <text evidence="1">The sequence shown here is derived from an EMBL/GenBank/DDBJ whole genome shotgun (WGS) entry which is preliminary data.</text>
</comment>
<protein>
    <submittedName>
        <fullName evidence="1">Uncharacterized protein</fullName>
    </submittedName>
</protein>
<dbReference type="Proteomes" id="UP000290289">
    <property type="component" value="Chromosome 5"/>
</dbReference>
<evidence type="ECO:0000313" key="1">
    <source>
        <dbReference type="EMBL" id="RXH98140.1"/>
    </source>
</evidence>
<reference evidence="1 2" key="1">
    <citation type="submission" date="2018-10" db="EMBL/GenBank/DDBJ databases">
        <title>A high-quality apple genome assembly.</title>
        <authorList>
            <person name="Hu J."/>
        </authorList>
    </citation>
    <scope>NUCLEOTIDE SEQUENCE [LARGE SCALE GENOMIC DNA]</scope>
    <source>
        <strain evidence="2">cv. HFTH1</strain>
        <tissue evidence="1">Young leaf</tissue>
    </source>
</reference>